<reference evidence="2" key="1">
    <citation type="journal article" date="2020" name="Nature">
        <title>Giant virus diversity and host interactions through global metagenomics.</title>
        <authorList>
            <person name="Schulz F."/>
            <person name="Roux S."/>
            <person name="Paez-Espino D."/>
            <person name="Jungbluth S."/>
            <person name="Walsh D.A."/>
            <person name="Denef V.J."/>
            <person name="McMahon K.D."/>
            <person name="Konstantinidis K.T."/>
            <person name="Eloe-Fadrosh E.A."/>
            <person name="Kyrpides N.C."/>
            <person name="Woyke T."/>
        </authorList>
    </citation>
    <scope>NUCLEOTIDE SEQUENCE</scope>
    <source>
        <strain evidence="2">GVMAG-M-3300001348-25</strain>
    </source>
</reference>
<protein>
    <recommendedName>
        <fullName evidence="1">NFACT RNA-binding domain-containing protein</fullName>
    </recommendedName>
</protein>
<organism evidence="2">
    <name type="scientific">viral metagenome</name>
    <dbReference type="NCBI Taxonomy" id="1070528"/>
    <lineage>
        <taxon>unclassified sequences</taxon>
        <taxon>metagenomes</taxon>
        <taxon>organismal metagenomes</taxon>
    </lineage>
</organism>
<dbReference type="GO" id="GO:1990112">
    <property type="term" value="C:RQC complex"/>
    <property type="evidence" value="ECO:0007669"/>
    <property type="project" value="TreeGrafter"/>
</dbReference>
<feature type="domain" description="NFACT RNA-binding" evidence="1">
    <location>
        <begin position="17"/>
        <end position="105"/>
    </location>
</feature>
<accession>A0A6C0EGE4</accession>
<dbReference type="GO" id="GO:0072344">
    <property type="term" value="P:rescue of stalled ribosome"/>
    <property type="evidence" value="ECO:0007669"/>
    <property type="project" value="TreeGrafter"/>
</dbReference>
<evidence type="ECO:0000259" key="1">
    <source>
        <dbReference type="Pfam" id="PF05670"/>
    </source>
</evidence>
<dbReference type="Pfam" id="PF05670">
    <property type="entry name" value="NFACT-R_1"/>
    <property type="match status" value="1"/>
</dbReference>
<dbReference type="GO" id="GO:0043023">
    <property type="term" value="F:ribosomal large subunit binding"/>
    <property type="evidence" value="ECO:0007669"/>
    <property type="project" value="TreeGrafter"/>
</dbReference>
<dbReference type="PANTHER" id="PTHR15239">
    <property type="entry name" value="NUCLEAR EXPORT MEDIATOR FACTOR NEMF"/>
    <property type="match status" value="1"/>
</dbReference>
<dbReference type="InterPro" id="IPR008532">
    <property type="entry name" value="NFACT_RNA-bd"/>
</dbReference>
<proteinExistence type="predicted"/>
<dbReference type="PANTHER" id="PTHR15239:SF6">
    <property type="entry name" value="RIBOSOME QUALITY CONTROL COMPLEX SUBUNIT NEMF"/>
    <property type="match status" value="1"/>
</dbReference>
<dbReference type="EMBL" id="MN738853">
    <property type="protein sequence ID" value="QHT28194.1"/>
    <property type="molecule type" value="Genomic_DNA"/>
</dbReference>
<dbReference type="AlphaFoldDB" id="A0A6C0EGE4"/>
<name>A0A6C0EGE4_9ZZZZ</name>
<evidence type="ECO:0000313" key="2">
    <source>
        <dbReference type="EMBL" id="QHT28194.1"/>
    </source>
</evidence>
<dbReference type="InterPro" id="IPR051608">
    <property type="entry name" value="RQC_Subunit_NEMF"/>
</dbReference>
<sequence>MTFDYIFIIINIMTNFPTIIIGKNAKDNWRILEEACEDDLWFHVKDESSSYVIIENDYKTAITDEDIEEAAQICKQHSKLRDKKRVHINWLPVKYVKKGKMVGQAIMKKEPNTMRV</sequence>
<dbReference type="GO" id="GO:0000049">
    <property type="term" value="F:tRNA binding"/>
    <property type="evidence" value="ECO:0007669"/>
    <property type="project" value="TreeGrafter"/>
</dbReference>